<reference evidence="1 2" key="1">
    <citation type="submission" date="2019-02" db="EMBL/GenBank/DDBJ databases">
        <title>Deep-cultivation of Planctomycetes and their phenomic and genomic characterization uncovers novel biology.</title>
        <authorList>
            <person name="Wiegand S."/>
            <person name="Jogler M."/>
            <person name="Boedeker C."/>
            <person name="Pinto D."/>
            <person name="Vollmers J."/>
            <person name="Rivas-Marin E."/>
            <person name="Kohn T."/>
            <person name="Peeters S.H."/>
            <person name="Heuer A."/>
            <person name="Rast P."/>
            <person name="Oberbeckmann S."/>
            <person name="Bunk B."/>
            <person name="Jeske O."/>
            <person name="Meyerdierks A."/>
            <person name="Storesund J.E."/>
            <person name="Kallscheuer N."/>
            <person name="Luecker S."/>
            <person name="Lage O.M."/>
            <person name="Pohl T."/>
            <person name="Merkel B.J."/>
            <person name="Hornburger P."/>
            <person name="Mueller R.-W."/>
            <person name="Bruemmer F."/>
            <person name="Labrenz M."/>
            <person name="Spormann A.M."/>
            <person name="Op Den Camp H."/>
            <person name="Overmann J."/>
            <person name="Amann R."/>
            <person name="Jetten M.S.M."/>
            <person name="Mascher T."/>
            <person name="Medema M.H."/>
            <person name="Devos D.P."/>
            <person name="Kaster A.-K."/>
            <person name="Ovreas L."/>
            <person name="Rohde M."/>
            <person name="Galperin M.Y."/>
            <person name="Jogler C."/>
        </authorList>
    </citation>
    <scope>NUCLEOTIDE SEQUENCE [LARGE SCALE GENOMIC DNA]</scope>
    <source>
        <strain evidence="1 2">Pla100</strain>
    </source>
</reference>
<protein>
    <submittedName>
        <fullName evidence="1">Uncharacterized protein</fullName>
    </submittedName>
</protein>
<dbReference type="OrthoDB" id="285431at2"/>
<organism evidence="1 2">
    <name type="scientific">Neorhodopirellula pilleata</name>
    <dbReference type="NCBI Taxonomy" id="2714738"/>
    <lineage>
        <taxon>Bacteria</taxon>
        <taxon>Pseudomonadati</taxon>
        <taxon>Planctomycetota</taxon>
        <taxon>Planctomycetia</taxon>
        <taxon>Pirellulales</taxon>
        <taxon>Pirellulaceae</taxon>
        <taxon>Neorhodopirellula</taxon>
    </lineage>
</organism>
<sequence length="93" mass="10144">MTTFVTFYRDGLQLHTSKLNGFRFVSLGTPTGTVGRATCFKSVTVNIGGNRERVVTEEDFDGPVSMKITTPGCNDQWFGLASVCSVSRETESV</sequence>
<accession>A0A5C5ZLD1</accession>
<evidence type="ECO:0000313" key="1">
    <source>
        <dbReference type="EMBL" id="TWT88000.1"/>
    </source>
</evidence>
<name>A0A5C5ZLD1_9BACT</name>
<dbReference type="EMBL" id="SJPM01000022">
    <property type="protein sequence ID" value="TWT88000.1"/>
    <property type="molecule type" value="Genomic_DNA"/>
</dbReference>
<dbReference type="Proteomes" id="UP000316213">
    <property type="component" value="Unassembled WGS sequence"/>
</dbReference>
<dbReference type="RefSeq" id="WP_146582080.1">
    <property type="nucleotide sequence ID" value="NZ_SJPM01000022.1"/>
</dbReference>
<comment type="caution">
    <text evidence="1">The sequence shown here is derived from an EMBL/GenBank/DDBJ whole genome shotgun (WGS) entry which is preliminary data.</text>
</comment>
<evidence type="ECO:0000313" key="2">
    <source>
        <dbReference type="Proteomes" id="UP000316213"/>
    </source>
</evidence>
<keyword evidence="2" id="KW-1185">Reference proteome</keyword>
<proteinExistence type="predicted"/>
<gene>
    <name evidence="1" type="ORF">Pla100_57300</name>
</gene>
<dbReference type="AlphaFoldDB" id="A0A5C5ZLD1"/>